<dbReference type="Proteomes" id="UP000011682">
    <property type="component" value="Unassembled WGS sequence"/>
</dbReference>
<dbReference type="OrthoDB" id="9753752at2"/>
<comment type="caution">
    <text evidence="1">The sequence shown here is derived from an EMBL/GenBank/DDBJ whole genome shotgun (WGS) entry which is preliminary data.</text>
</comment>
<gene>
    <name evidence="1" type="ORF">D187_005274</name>
</gene>
<dbReference type="EMBL" id="ANAH02000004">
    <property type="protein sequence ID" value="EPX64140.1"/>
    <property type="molecule type" value="Genomic_DNA"/>
</dbReference>
<proteinExistence type="predicted"/>
<dbReference type="RefSeq" id="WP_002621456.1">
    <property type="nucleotide sequence ID" value="NZ_ANAH02000004.1"/>
</dbReference>
<dbReference type="AlphaFoldDB" id="S9PIL1"/>
<evidence type="ECO:0000313" key="2">
    <source>
        <dbReference type="Proteomes" id="UP000011682"/>
    </source>
</evidence>
<name>S9PIL1_CYSF2</name>
<sequence length="263" mass="28669">MSTALTAFSWGYEGWGNSTRELLQAFSAVERERGHGPPVFADVRVRREVRAVGFRGDAFAHQVGRAHYRWMPGLGNAAVGTGRGPMRLVEPAEVYELLGLIQSQARQGRRVIFFCSCGSPFDARDCHRQLVRRTLLGAARASRVRLGVQEWPGGALPSGVHEELPVTPALLAAVRAGAGSVRLGSRLPPVRLLGWPTGALLRLRAGEDTQLVSVAAAHFHAGEWKMPVYTRLGEGPETASRLRGAARRDRREGLLEAFPAPIR</sequence>
<protein>
    <submittedName>
        <fullName evidence="1">Uncharacterized protein</fullName>
    </submittedName>
</protein>
<reference evidence="1" key="1">
    <citation type="submission" date="2013-05" db="EMBL/GenBank/DDBJ databases">
        <title>Genome assembly of Cystobacter fuscus DSM 2262.</title>
        <authorList>
            <person name="Sharma G."/>
            <person name="Khatri I."/>
            <person name="Kaur C."/>
            <person name="Mayilraj S."/>
            <person name="Subramanian S."/>
        </authorList>
    </citation>
    <scope>NUCLEOTIDE SEQUENCE [LARGE SCALE GENOMIC DNA]</scope>
    <source>
        <strain evidence="1">DSM 2262</strain>
    </source>
</reference>
<accession>S9PIL1</accession>
<organism evidence="1 2">
    <name type="scientific">Cystobacter fuscus (strain ATCC 25194 / DSM 2262 / NBRC 100088 / M29)</name>
    <dbReference type="NCBI Taxonomy" id="1242864"/>
    <lineage>
        <taxon>Bacteria</taxon>
        <taxon>Pseudomonadati</taxon>
        <taxon>Myxococcota</taxon>
        <taxon>Myxococcia</taxon>
        <taxon>Myxococcales</taxon>
        <taxon>Cystobacterineae</taxon>
        <taxon>Archangiaceae</taxon>
        <taxon>Cystobacter</taxon>
    </lineage>
</organism>
<keyword evidence="2" id="KW-1185">Reference proteome</keyword>
<evidence type="ECO:0000313" key="1">
    <source>
        <dbReference type="EMBL" id="EPX64140.1"/>
    </source>
</evidence>